<feature type="region of interest" description="Disordered" evidence="5">
    <location>
        <begin position="1"/>
        <end position="40"/>
    </location>
</feature>
<keyword evidence="1" id="KW-0479">Metal-binding</keyword>
<dbReference type="GO" id="GO:1990837">
    <property type="term" value="F:sequence-specific double-stranded DNA binding"/>
    <property type="evidence" value="ECO:0007669"/>
    <property type="project" value="TreeGrafter"/>
</dbReference>
<comment type="caution">
    <text evidence="7">The sequence shown here is derived from an EMBL/GenBank/DDBJ whole genome shotgun (WGS) entry which is preliminary data.</text>
</comment>
<feature type="domain" description="BED-type" evidence="6">
    <location>
        <begin position="37"/>
        <end position="99"/>
    </location>
</feature>
<organism evidence="7 8">
    <name type="scientific">Carnegiea gigantea</name>
    <dbReference type="NCBI Taxonomy" id="171969"/>
    <lineage>
        <taxon>Eukaryota</taxon>
        <taxon>Viridiplantae</taxon>
        <taxon>Streptophyta</taxon>
        <taxon>Embryophyta</taxon>
        <taxon>Tracheophyta</taxon>
        <taxon>Spermatophyta</taxon>
        <taxon>Magnoliopsida</taxon>
        <taxon>eudicotyledons</taxon>
        <taxon>Gunneridae</taxon>
        <taxon>Pentapetalae</taxon>
        <taxon>Caryophyllales</taxon>
        <taxon>Cactineae</taxon>
        <taxon>Cactaceae</taxon>
        <taxon>Cactoideae</taxon>
        <taxon>Echinocereeae</taxon>
        <taxon>Carnegiea</taxon>
    </lineage>
</organism>
<dbReference type="GO" id="GO:0008270">
    <property type="term" value="F:zinc ion binding"/>
    <property type="evidence" value="ECO:0007669"/>
    <property type="project" value="UniProtKB-KW"/>
</dbReference>
<dbReference type="EMBL" id="JAKOGI010001380">
    <property type="protein sequence ID" value="KAJ8425925.1"/>
    <property type="molecule type" value="Genomic_DNA"/>
</dbReference>
<accession>A0A9Q1GVK2</accession>
<keyword evidence="3" id="KW-0862">Zinc</keyword>
<dbReference type="Proteomes" id="UP001153076">
    <property type="component" value="Unassembled WGS sequence"/>
</dbReference>
<proteinExistence type="predicted"/>
<protein>
    <recommendedName>
        <fullName evidence="6">BED-type domain-containing protein</fullName>
    </recommendedName>
</protein>
<evidence type="ECO:0000256" key="4">
    <source>
        <dbReference type="PROSITE-ProRule" id="PRU00027"/>
    </source>
</evidence>
<dbReference type="SUPFAM" id="SSF57667">
    <property type="entry name" value="beta-beta-alpha zinc fingers"/>
    <property type="match status" value="1"/>
</dbReference>
<keyword evidence="2 4" id="KW-0863">Zinc-finger</keyword>
<gene>
    <name evidence="7" type="ORF">Cgig2_023888</name>
</gene>
<name>A0A9Q1GVK2_9CARY</name>
<evidence type="ECO:0000256" key="3">
    <source>
        <dbReference type="ARBA" id="ARBA00022833"/>
    </source>
</evidence>
<dbReference type="InterPro" id="IPR003656">
    <property type="entry name" value="Znf_BED"/>
</dbReference>
<dbReference type="PANTHER" id="PTHR34396:SF24">
    <property type="entry name" value="BED-TYPE DOMAIN-CONTAINING PROTEIN"/>
    <property type="match status" value="1"/>
</dbReference>
<reference evidence="7" key="1">
    <citation type="submission" date="2022-04" db="EMBL/GenBank/DDBJ databases">
        <title>Carnegiea gigantea Genome sequencing and assembly v2.</title>
        <authorList>
            <person name="Copetti D."/>
            <person name="Sanderson M.J."/>
            <person name="Burquez A."/>
            <person name="Wojciechowski M.F."/>
        </authorList>
    </citation>
    <scope>NUCLEOTIDE SEQUENCE</scope>
    <source>
        <strain evidence="7">SGP5-SGP5p</strain>
        <tissue evidence="7">Aerial part</tissue>
    </source>
</reference>
<evidence type="ECO:0000313" key="8">
    <source>
        <dbReference type="Proteomes" id="UP001153076"/>
    </source>
</evidence>
<evidence type="ECO:0000256" key="5">
    <source>
        <dbReference type="SAM" id="MobiDB-lite"/>
    </source>
</evidence>
<keyword evidence="8" id="KW-1185">Reference proteome</keyword>
<dbReference type="InterPro" id="IPR053031">
    <property type="entry name" value="Cuticle_assoc_protein"/>
</dbReference>
<dbReference type="AlphaFoldDB" id="A0A9Q1GVK2"/>
<dbReference type="GO" id="GO:0006357">
    <property type="term" value="P:regulation of transcription by RNA polymerase II"/>
    <property type="evidence" value="ECO:0007669"/>
    <property type="project" value="TreeGrafter"/>
</dbReference>
<sequence>MATVGISDSQSQEVNIEDTQETTKSASVSASTHKRRKNRSEVWDHFEKLEEGTYKLPEDDDYKRGKCKACNSVLICDSRYGTTNLKRHTKACVKLQGQSDLRQMLLNASGNLSLRGCKIDNNVYREKLARMIVRHELPFLLEDQGDVDALTEEMTYLDLNASTSEGGSNEPLQVLGVGAFKTMVTRLETLSMLAQLDNSCSNSCNGFVID</sequence>
<dbReference type="GO" id="GO:0005634">
    <property type="term" value="C:nucleus"/>
    <property type="evidence" value="ECO:0007669"/>
    <property type="project" value="TreeGrafter"/>
</dbReference>
<feature type="compositionally biased region" description="Polar residues" evidence="5">
    <location>
        <begin position="1"/>
        <end position="14"/>
    </location>
</feature>
<evidence type="ECO:0000256" key="1">
    <source>
        <dbReference type="ARBA" id="ARBA00022723"/>
    </source>
</evidence>
<dbReference type="PROSITE" id="PS50808">
    <property type="entry name" value="ZF_BED"/>
    <property type="match status" value="1"/>
</dbReference>
<dbReference type="InterPro" id="IPR036236">
    <property type="entry name" value="Znf_C2H2_sf"/>
</dbReference>
<evidence type="ECO:0000313" key="7">
    <source>
        <dbReference type="EMBL" id="KAJ8425925.1"/>
    </source>
</evidence>
<evidence type="ECO:0000256" key="2">
    <source>
        <dbReference type="ARBA" id="ARBA00022771"/>
    </source>
</evidence>
<dbReference type="SMART" id="SM00614">
    <property type="entry name" value="ZnF_BED"/>
    <property type="match status" value="1"/>
</dbReference>
<feature type="compositionally biased region" description="Polar residues" evidence="5">
    <location>
        <begin position="22"/>
        <end position="31"/>
    </location>
</feature>
<dbReference type="OrthoDB" id="1643240at2759"/>
<evidence type="ECO:0000259" key="6">
    <source>
        <dbReference type="PROSITE" id="PS50808"/>
    </source>
</evidence>
<dbReference type="PANTHER" id="PTHR34396">
    <property type="entry name" value="OS03G0264950 PROTEIN-RELATED"/>
    <property type="match status" value="1"/>
</dbReference>